<feature type="domain" description="SnoaL-like" evidence="2">
    <location>
        <begin position="27"/>
        <end position="125"/>
    </location>
</feature>
<accession>A0A7L4ZKG2</accession>
<dbReference type="Proteomes" id="UP000464657">
    <property type="component" value="Chromosome"/>
</dbReference>
<sequence length="133" mass="15643">MKKFVYVLLFCVSFVTAQEKNSAEAVVQKQVEAYNEGNLDAFLETYSNDVKVYNFPKNYQSLNGKEKVKEVFGNLFKKYPNLHRHIQDRIVTGDTILDHEKITFSTDEPIQKFVTMYIVENEKIKIIHFLKRN</sequence>
<proteinExistence type="predicted"/>
<evidence type="ECO:0000256" key="1">
    <source>
        <dbReference type="SAM" id="SignalP"/>
    </source>
</evidence>
<dbReference type="AlphaFoldDB" id="A0A7L4ZKG2"/>
<protein>
    <recommendedName>
        <fullName evidence="2">SnoaL-like domain-containing protein</fullName>
    </recommendedName>
</protein>
<dbReference type="KEGG" id="kan:IMCC3317_20710"/>
<reference evidence="3 4" key="1">
    <citation type="journal article" date="2013" name="Int. J. Syst. Evol. Microbiol.">
        <title>Kordia antarctica sp. nov., isolated from Antarctic seawater.</title>
        <authorList>
            <person name="Baek K."/>
            <person name="Choi A."/>
            <person name="Kang I."/>
            <person name="Lee K."/>
            <person name="Cho J.C."/>
        </authorList>
    </citation>
    <scope>NUCLEOTIDE SEQUENCE [LARGE SCALE GENOMIC DNA]</scope>
    <source>
        <strain evidence="3 4">IMCC3317</strain>
    </source>
</reference>
<name>A0A7L4ZKG2_9FLAO</name>
<dbReference type="OrthoDB" id="9797498at2"/>
<dbReference type="Pfam" id="PF12680">
    <property type="entry name" value="SnoaL_2"/>
    <property type="match status" value="1"/>
</dbReference>
<evidence type="ECO:0000259" key="2">
    <source>
        <dbReference type="Pfam" id="PF12680"/>
    </source>
</evidence>
<organism evidence="3 4">
    <name type="scientific">Kordia antarctica</name>
    <dbReference type="NCBI Taxonomy" id="1218801"/>
    <lineage>
        <taxon>Bacteria</taxon>
        <taxon>Pseudomonadati</taxon>
        <taxon>Bacteroidota</taxon>
        <taxon>Flavobacteriia</taxon>
        <taxon>Flavobacteriales</taxon>
        <taxon>Flavobacteriaceae</taxon>
        <taxon>Kordia</taxon>
    </lineage>
</organism>
<dbReference type="RefSeq" id="WP_160129390.1">
    <property type="nucleotide sequence ID" value="NZ_CP019288.1"/>
</dbReference>
<keyword evidence="1" id="KW-0732">Signal</keyword>
<feature type="chain" id="PRO_5029847910" description="SnoaL-like domain-containing protein" evidence="1">
    <location>
        <begin position="18"/>
        <end position="133"/>
    </location>
</feature>
<dbReference type="InterPro" id="IPR037401">
    <property type="entry name" value="SnoaL-like"/>
</dbReference>
<evidence type="ECO:0000313" key="4">
    <source>
        <dbReference type="Proteomes" id="UP000464657"/>
    </source>
</evidence>
<evidence type="ECO:0000313" key="3">
    <source>
        <dbReference type="EMBL" id="QHI36706.1"/>
    </source>
</evidence>
<feature type="signal peptide" evidence="1">
    <location>
        <begin position="1"/>
        <end position="17"/>
    </location>
</feature>
<dbReference type="Gene3D" id="3.10.450.50">
    <property type="match status" value="1"/>
</dbReference>
<gene>
    <name evidence="3" type="ORF">IMCC3317_20710</name>
</gene>
<dbReference type="EMBL" id="CP019288">
    <property type="protein sequence ID" value="QHI36706.1"/>
    <property type="molecule type" value="Genomic_DNA"/>
</dbReference>
<dbReference type="InterPro" id="IPR032710">
    <property type="entry name" value="NTF2-like_dom_sf"/>
</dbReference>
<keyword evidence="4" id="KW-1185">Reference proteome</keyword>
<dbReference type="SUPFAM" id="SSF54427">
    <property type="entry name" value="NTF2-like"/>
    <property type="match status" value="1"/>
</dbReference>